<feature type="region of interest" description="Disordered" evidence="1">
    <location>
        <begin position="173"/>
        <end position="227"/>
    </location>
</feature>
<organism evidence="2 3">
    <name type="scientific">Panicum virgatum</name>
    <name type="common">Blackwell switchgrass</name>
    <dbReference type="NCBI Taxonomy" id="38727"/>
    <lineage>
        <taxon>Eukaryota</taxon>
        <taxon>Viridiplantae</taxon>
        <taxon>Streptophyta</taxon>
        <taxon>Embryophyta</taxon>
        <taxon>Tracheophyta</taxon>
        <taxon>Spermatophyta</taxon>
        <taxon>Magnoliopsida</taxon>
        <taxon>Liliopsida</taxon>
        <taxon>Poales</taxon>
        <taxon>Poaceae</taxon>
        <taxon>PACMAD clade</taxon>
        <taxon>Panicoideae</taxon>
        <taxon>Panicodae</taxon>
        <taxon>Paniceae</taxon>
        <taxon>Panicinae</taxon>
        <taxon>Panicum</taxon>
        <taxon>Panicum sect. Hiantes</taxon>
    </lineage>
</organism>
<dbReference type="PANTHER" id="PTHR45023:SF4">
    <property type="entry name" value="GLYCINE-RICH PROTEIN-RELATED"/>
    <property type="match status" value="1"/>
</dbReference>
<feature type="compositionally biased region" description="Basic residues" evidence="1">
    <location>
        <begin position="207"/>
        <end position="216"/>
    </location>
</feature>
<name>A0A8T0RDD5_PANVG</name>
<evidence type="ECO:0000313" key="2">
    <source>
        <dbReference type="EMBL" id="KAG2583871.1"/>
    </source>
</evidence>
<protein>
    <recommendedName>
        <fullName evidence="4">Myb-like domain-containing protein</fullName>
    </recommendedName>
</protein>
<evidence type="ECO:0008006" key="4">
    <source>
        <dbReference type="Google" id="ProtNLM"/>
    </source>
</evidence>
<accession>A0A8T0RDD5</accession>
<dbReference type="Proteomes" id="UP000823388">
    <property type="component" value="Chromosome 6K"/>
</dbReference>
<dbReference type="PANTHER" id="PTHR45023">
    <property type="match status" value="1"/>
</dbReference>
<evidence type="ECO:0000313" key="3">
    <source>
        <dbReference type="Proteomes" id="UP000823388"/>
    </source>
</evidence>
<gene>
    <name evidence="2" type="ORF">PVAP13_6KG244306</name>
</gene>
<sequence>MAANPSSPPGSSSMFAAGASRCQDSAYPVTSPIARAENTNIDPISVEEWSDAGSDEEKIGGRMFWSEEDNLRLISAWGHITGRELQMSTTYMLQKESKRTTTQCKNHWNATSALVSKFHGCWTEISNTYQKYKKVKKIEKPFPFEDWWRVVKDEPKWLNRDVAAVIRNKRNKVSASGAYTSSSNQDTEEAQEIDRPRPQGQKAAKEQRKRKGKGKGKAGNGRLSDDS</sequence>
<reference evidence="2" key="1">
    <citation type="submission" date="2020-05" db="EMBL/GenBank/DDBJ databases">
        <title>WGS assembly of Panicum virgatum.</title>
        <authorList>
            <person name="Lovell J.T."/>
            <person name="Jenkins J."/>
            <person name="Shu S."/>
            <person name="Juenger T.E."/>
            <person name="Schmutz J."/>
        </authorList>
    </citation>
    <scope>NUCLEOTIDE SEQUENCE</scope>
    <source>
        <strain evidence="2">AP13</strain>
    </source>
</reference>
<dbReference type="AlphaFoldDB" id="A0A8T0RDD5"/>
<comment type="caution">
    <text evidence="2">The sequence shown here is derived from an EMBL/GenBank/DDBJ whole genome shotgun (WGS) entry which is preliminary data.</text>
</comment>
<evidence type="ECO:0000256" key="1">
    <source>
        <dbReference type="SAM" id="MobiDB-lite"/>
    </source>
</evidence>
<dbReference type="EMBL" id="CM029047">
    <property type="protein sequence ID" value="KAG2583871.1"/>
    <property type="molecule type" value="Genomic_DNA"/>
</dbReference>
<feature type="compositionally biased region" description="Polar residues" evidence="1">
    <location>
        <begin position="173"/>
        <end position="185"/>
    </location>
</feature>
<feature type="non-terminal residue" evidence="2">
    <location>
        <position position="227"/>
    </location>
</feature>
<keyword evidence="3" id="KW-1185">Reference proteome</keyword>
<proteinExistence type="predicted"/>